<reference evidence="2" key="1">
    <citation type="submission" date="2021-02" db="EMBL/GenBank/DDBJ databases">
        <title>Fulvivirga sp. S481 isolated from sea water.</title>
        <authorList>
            <person name="Bae S.S."/>
            <person name="Baek K."/>
        </authorList>
    </citation>
    <scope>NUCLEOTIDE SEQUENCE</scope>
    <source>
        <strain evidence="2">S481</strain>
    </source>
</reference>
<dbReference type="EMBL" id="CP070608">
    <property type="protein sequence ID" value="QSE98462.1"/>
    <property type="molecule type" value="Genomic_DNA"/>
</dbReference>
<sequence length="532" mass="59958">MKYYYLLSIAVFALSCSPKNEISDKAQLGDLGHNFSISENAKPHFDKGLLLLHSFEYEDARDAFMEAKEADPKEVMAYWGEAMTHYKALWGLQDVEAGRAVMQELGSSKEERLAKAENELETNFWMGIEYLYGEGELTERNKKYVDHMAALYEANPDHQEIAAFYALGLMWADYDNEENLKKSSAVAASIIEENPTHPGALHYMIHANDDPEFAQVAINAANNYAKVAPDAAHALHMPSHIYVALGMWNEVVSSNIDSYQASLNRMERKELDGTARGYHSYAWLHYGYLQQGNYDKAADMLKDMIGFHYDSAGSNSYLIVMQNQQRIEAGEWPQSLELVDVDYSSLGLQEKSAMHFFRSLLAFDKKDAASIQMEIDTLYTHLEAAKLVVTDDGIALCSAGPTRYAPSQSGIDKTQAVIYQMESLVAQLENDDAKTEEFLKKATAQEASGSYDSGPPFIAYPTFEQYGDWLLTKGRYEEAIEQFDISLKNRTNRAKALLGKKEALLRLDRIQEAQKVDEILSVFRMQQQVAAI</sequence>
<dbReference type="SUPFAM" id="SSF48452">
    <property type="entry name" value="TPR-like"/>
    <property type="match status" value="1"/>
</dbReference>
<keyword evidence="1" id="KW-0802">TPR repeat</keyword>
<accession>A0A974WJT4</accession>
<evidence type="ECO:0000313" key="2">
    <source>
        <dbReference type="EMBL" id="QSE98462.1"/>
    </source>
</evidence>
<keyword evidence="3" id="KW-1185">Reference proteome</keyword>
<dbReference type="InterPro" id="IPR011990">
    <property type="entry name" value="TPR-like_helical_dom_sf"/>
</dbReference>
<dbReference type="Proteomes" id="UP000662783">
    <property type="component" value="Chromosome"/>
</dbReference>
<proteinExistence type="predicted"/>
<dbReference type="RefSeq" id="WP_205722976.1">
    <property type="nucleotide sequence ID" value="NZ_CP070608.1"/>
</dbReference>
<dbReference type="Gene3D" id="1.25.40.10">
    <property type="entry name" value="Tetratricopeptide repeat domain"/>
    <property type="match status" value="2"/>
</dbReference>
<dbReference type="PANTHER" id="PTHR45588:SF1">
    <property type="entry name" value="WW DOMAIN-CONTAINING PROTEIN"/>
    <property type="match status" value="1"/>
</dbReference>
<evidence type="ECO:0008006" key="4">
    <source>
        <dbReference type="Google" id="ProtNLM"/>
    </source>
</evidence>
<dbReference type="PROSITE" id="PS51257">
    <property type="entry name" value="PROKAR_LIPOPROTEIN"/>
    <property type="match status" value="1"/>
</dbReference>
<dbReference type="PANTHER" id="PTHR45588">
    <property type="entry name" value="TPR DOMAIN-CONTAINING PROTEIN"/>
    <property type="match status" value="1"/>
</dbReference>
<name>A0A974WJT4_9BACT</name>
<gene>
    <name evidence="2" type="ORF">JR347_05125</name>
</gene>
<protein>
    <recommendedName>
        <fullName evidence="4">Tetratricopeptide repeat protein</fullName>
    </recommendedName>
</protein>
<feature type="repeat" description="TPR" evidence="1">
    <location>
        <begin position="41"/>
        <end position="74"/>
    </location>
</feature>
<dbReference type="PROSITE" id="PS50005">
    <property type="entry name" value="TPR"/>
    <property type="match status" value="1"/>
</dbReference>
<dbReference type="AlphaFoldDB" id="A0A974WJT4"/>
<dbReference type="InterPro" id="IPR019734">
    <property type="entry name" value="TPR_rpt"/>
</dbReference>
<dbReference type="KEGG" id="fuv:JR347_05125"/>
<organism evidence="2 3">
    <name type="scientific">Fulvivirga lutea</name>
    <dbReference type="NCBI Taxonomy" id="2810512"/>
    <lineage>
        <taxon>Bacteria</taxon>
        <taxon>Pseudomonadati</taxon>
        <taxon>Bacteroidota</taxon>
        <taxon>Cytophagia</taxon>
        <taxon>Cytophagales</taxon>
        <taxon>Fulvivirgaceae</taxon>
        <taxon>Fulvivirga</taxon>
    </lineage>
</organism>
<evidence type="ECO:0000313" key="3">
    <source>
        <dbReference type="Proteomes" id="UP000662783"/>
    </source>
</evidence>
<evidence type="ECO:0000256" key="1">
    <source>
        <dbReference type="PROSITE-ProRule" id="PRU00339"/>
    </source>
</evidence>